<dbReference type="CDD" id="cd00464">
    <property type="entry name" value="SK"/>
    <property type="match status" value="1"/>
</dbReference>
<keyword evidence="2 7" id="KW-0808">Transferase</keyword>
<comment type="similarity">
    <text evidence="7">Belongs to the shikimate kinase family.</text>
</comment>
<keyword evidence="7" id="KW-0479">Metal-binding</keyword>
<dbReference type="GO" id="GO:0008652">
    <property type="term" value="P:amino acid biosynthetic process"/>
    <property type="evidence" value="ECO:0007669"/>
    <property type="project" value="UniProtKB-KW"/>
</dbReference>
<evidence type="ECO:0000256" key="5">
    <source>
        <dbReference type="ARBA" id="ARBA00022840"/>
    </source>
</evidence>
<dbReference type="HAMAP" id="MF_00109">
    <property type="entry name" value="Shikimate_kinase"/>
    <property type="match status" value="1"/>
</dbReference>
<comment type="function">
    <text evidence="7">Catalyzes the specific phosphorylation of the 3-hydroxyl group of shikimic acid using ATP as a cosubstrate.</text>
</comment>
<feature type="binding site" evidence="7">
    <location>
        <position position="140"/>
    </location>
    <ligand>
        <name>substrate</name>
    </ligand>
</feature>
<dbReference type="EMBL" id="MT002444">
    <property type="protein sequence ID" value="QIM10882.1"/>
    <property type="molecule type" value="Genomic_DNA"/>
</dbReference>
<dbReference type="PANTHER" id="PTHR21087:SF16">
    <property type="entry name" value="SHIKIMATE KINASE 1, CHLOROPLASTIC"/>
    <property type="match status" value="1"/>
</dbReference>
<evidence type="ECO:0000256" key="4">
    <source>
        <dbReference type="ARBA" id="ARBA00022777"/>
    </source>
</evidence>
<dbReference type="Pfam" id="PF01202">
    <property type="entry name" value="SKI"/>
    <property type="match status" value="1"/>
</dbReference>
<feature type="binding site" evidence="7">
    <location>
        <position position="15"/>
    </location>
    <ligand>
        <name>Mg(2+)</name>
        <dbReference type="ChEBI" id="CHEBI:18420"/>
    </ligand>
</feature>
<keyword evidence="7" id="KW-0460">Magnesium</keyword>
<comment type="caution">
    <text evidence="7">Lacks conserved residue(s) required for the propagation of feature annotation.</text>
</comment>
<keyword evidence="7" id="KW-0963">Cytoplasm</keyword>
<evidence type="ECO:0000256" key="6">
    <source>
        <dbReference type="ARBA" id="ARBA00023141"/>
    </source>
</evidence>
<dbReference type="GO" id="GO:0009423">
    <property type="term" value="P:chorismate biosynthetic process"/>
    <property type="evidence" value="ECO:0007669"/>
    <property type="project" value="UniProtKB-UniRule"/>
</dbReference>
<name>A0A6G8F419_9BACT</name>
<comment type="catalytic activity">
    <reaction evidence="7">
        <text>shikimate + ATP = 3-phosphoshikimate + ADP + H(+)</text>
        <dbReference type="Rhea" id="RHEA:13121"/>
        <dbReference type="ChEBI" id="CHEBI:15378"/>
        <dbReference type="ChEBI" id="CHEBI:30616"/>
        <dbReference type="ChEBI" id="CHEBI:36208"/>
        <dbReference type="ChEBI" id="CHEBI:145989"/>
        <dbReference type="ChEBI" id="CHEBI:456216"/>
        <dbReference type="EC" id="2.7.1.71"/>
    </reaction>
</comment>
<keyword evidence="6 7" id="KW-0057">Aromatic amino acid biosynthesis</keyword>
<dbReference type="InterPro" id="IPR027417">
    <property type="entry name" value="P-loop_NTPase"/>
</dbReference>
<dbReference type="PANTHER" id="PTHR21087">
    <property type="entry name" value="SHIKIMATE KINASE"/>
    <property type="match status" value="1"/>
</dbReference>
<dbReference type="NCBIfam" id="NF010555">
    <property type="entry name" value="PRK13949.1"/>
    <property type="match status" value="1"/>
</dbReference>
<organism evidence="8">
    <name type="scientific">uncultured Muribaculaceae bacterium</name>
    <dbReference type="NCBI Taxonomy" id="2301481"/>
    <lineage>
        <taxon>Bacteria</taxon>
        <taxon>Pseudomonadati</taxon>
        <taxon>Bacteroidota</taxon>
        <taxon>Bacteroidia</taxon>
        <taxon>Bacteroidales</taxon>
        <taxon>Muribaculaceae</taxon>
        <taxon>environmental samples</taxon>
    </lineage>
</organism>
<dbReference type="InterPro" id="IPR000623">
    <property type="entry name" value="Shikimate_kinase/TSH1"/>
</dbReference>
<dbReference type="InterPro" id="IPR031322">
    <property type="entry name" value="Shikimate/glucono_kinase"/>
</dbReference>
<dbReference type="PRINTS" id="PR01100">
    <property type="entry name" value="SHIKIMTKNASE"/>
</dbReference>
<comment type="subcellular location">
    <subcellularLocation>
        <location evidence="7">Cytoplasm</location>
    </subcellularLocation>
</comment>
<dbReference type="GO" id="GO:0009073">
    <property type="term" value="P:aromatic amino acid family biosynthetic process"/>
    <property type="evidence" value="ECO:0007669"/>
    <property type="project" value="UniProtKB-KW"/>
</dbReference>
<dbReference type="UniPathway" id="UPA00053">
    <property type="reaction ID" value="UER00088"/>
</dbReference>
<keyword evidence="3 7" id="KW-0547">Nucleotide-binding</keyword>
<dbReference type="AlphaFoldDB" id="A0A6G8F419"/>
<sequence length="181" mass="20661">MKPLFIIGYMGCGKTTFGRALSQATGLTFIDLDLFIEERFHKTVREIFDSEGEDGFRKIERDMLHEAGEFCDCIISCGGGTPCFFDNMDYMNSRGTTLWLKASEECLFSRLVRKREKRPLLAGRSDDEIREIISRQLEARAPFYSKASHSWQGDSLEDRRQIDANIDDFLNNSGIIPKPGN</sequence>
<keyword evidence="5 7" id="KW-0067">ATP-binding</keyword>
<comment type="pathway">
    <text evidence="7">Metabolic intermediate biosynthesis; chorismate biosynthesis; chorismate from D-erythrose 4-phosphate and phosphoenolpyruvate: step 5/7.</text>
</comment>
<dbReference type="GO" id="GO:0000287">
    <property type="term" value="F:magnesium ion binding"/>
    <property type="evidence" value="ECO:0007669"/>
    <property type="project" value="UniProtKB-UniRule"/>
</dbReference>
<evidence type="ECO:0000313" key="8">
    <source>
        <dbReference type="EMBL" id="QIM10882.1"/>
    </source>
</evidence>
<dbReference type="Gene3D" id="3.40.50.300">
    <property type="entry name" value="P-loop containing nucleotide triphosphate hydrolases"/>
    <property type="match status" value="1"/>
</dbReference>
<feature type="binding site" evidence="7">
    <location>
        <position position="57"/>
    </location>
    <ligand>
        <name>substrate</name>
    </ligand>
</feature>
<gene>
    <name evidence="7 8" type="primary">aroK</name>
    <name evidence="8" type="ORF">Muribac1_0910</name>
</gene>
<evidence type="ECO:0000256" key="2">
    <source>
        <dbReference type="ARBA" id="ARBA00022679"/>
    </source>
</evidence>
<comment type="cofactor">
    <cofactor evidence="7">
        <name>Mg(2+)</name>
        <dbReference type="ChEBI" id="CHEBI:18420"/>
    </cofactor>
    <text evidence="7">Binds 1 Mg(2+) ion per subunit.</text>
</comment>
<feature type="binding site" evidence="7">
    <location>
        <begin position="11"/>
        <end position="16"/>
    </location>
    <ligand>
        <name>ATP</name>
        <dbReference type="ChEBI" id="CHEBI:30616"/>
    </ligand>
</feature>
<comment type="subunit">
    <text evidence="7">Monomer.</text>
</comment>
<dbReference type="GO" id="GO:0004765">
    <property type="term" value="F:shikimate kinase activity"/>
    <property type="evidence" value="ECO:0007669"/>
    <property type="project" value="UniProtKB-UniRule"/>
</dbReference>
<evidence type="ECO:0000256" key="1">
    <source>
        <dbReference type="ARBA" id="ARBA00022605"/>
    </source>
</evidence>
<feature type="binding site" evidence="7">
    <location>
        <position position="118"/>
    </location>
    <ligand>
        <name>ATP</name>
        <dbReference type="ChEBI" id="CHEBI:30616"/>
    </ligand>
</feature>
<keyword evidence="1 7" id="KW-0028">Amino-acid biosynthesis</keyword>
<keyword evidence="4 7" id="KW-0418">Kinase</keyword>
<accession>A0A6G8F419</accession>
<reference evidence="8" key="1">
    <citation type="journal article" date="2020" name="J. ISSAAS">
        <title>Lactobacilli and other gastrointestinal microbiota of Peromyscus leucopus, reservoir host for agents of Lyme disease and other zoonoses in North America.</title>
        <authorList>
            <person name="Milovic A."/>
            <person name="Bassam K."/>
            <person name="Shao H."/>
            <person name="Chatzistamou I."/>
            <person name="Tufts D.M."/>
            <person name="Diuk-Wasser M."/>
            <person name="Barbour A.G."/>
        </authorList>
    </citation>
    <scope>NUCLEOTIDE SEQUENCE</scope>
    <source>
        <strain evidence="8">LL71</strain>
    </source>
</reference>
<feature type="binding site" evidence="7">
    <location>
        <position position="33"/>
    </location>
    <ligand>
        <name>substrate</name>
    </ligand>
</feature>
<dbReference type="GO" id="GO:0005829">
    <property type="term" value="C:cytosol"/>
    <property type="evidence" value="ECO:0007669"/>
    <property type="project" value="TreeGrafter"/>
</dbReference>
<dbReference type="GO" id="GO:0005524">
    <property type="term" value="F:ATP binding"/>
    <property type="evidence" value="ECO:0007669"/>
    <property type="project" value="UniProtKB-UniRule"/>
</dbReference>
<evidence type="ECO:0000256" key="7">
    <source>
        <dbReference type="HAMAP-Rule" id="MF_00109"/>
    </source>
</evidence>
<protein>
    <recommendedName>
        <fullName evidence="7">Shikimate kinase</fullName>
        <shortName evidence="7">SK</shortName>
        <ecNumber evidence="7">2.7.1.71</ecNumber>
    </recommendedName>
</protein>
<dbReference type="EC" id="2.7.1.71" evidence="7"/>
<evidence type="ECO:0000256" key="3">
    <source>
        <dbReference type="ARBA" id="ARBA00022741"/>
    </source>
</evidence>
<feature type="binding site" evidence="7">
    <location>
        <position position="79"/>
    </location>
    <ligand>
        <name>substrate</name>
    </ligand>
</feature>
<dbReference type="SUPFAM" id="SSF52540">
    <property type="entry name" value="P-loop containing nucleoside triphosphate hydrolases"/>
    <property type="match status" value="1"/>
</dbReference>
<proteinExistence type="inferred from homology"/>